<dbReference type="AlphaFoldDB" id="A0A3B0S6V8"/>
<dbReference type="Pfam" id="PF00984">
    <property type="entry name" value="UDPG_MGDP_dh"/>
    <property type="match status" value="1"/>
</dbReference>
<dbReference type="InterPro" id="IPR028357">
    <property type="entry name" value="UDPglc_DH_bac"/>
</dbReference>
<dbReference type="PANTHER" id="PTHR43750:SF3">
    <property type="entry name" value="UDP-GLUCOSE 6-DEHYDROGENASE TUAD"/>
    <property type="match status" value="1"/>
</dbReference>
<dbReference type="InterPro" id="IPR017476">
    <property type="entry name" value="UDP-Glc/GDP-Man"/>
</dbReference>
<comment type="similarity">
    <text evidence="2">Belongs to the UDP-glucose/GDP-mannose dehydrogenase family.</text>
</comment>
<feature type="domain" description="UDP-glucose/GDP-mannose dehydrogenase C-terminal" evidence="7">
    <location>
        <begin position="332"/>
        <end position="431"/>
    </location>
</feature>
<dbReference type="Pfam" id="PF03721">
    <property type="entry name" value="UDPG_MGDP_dh_N"/>
    <property type="match status" value="1"/>
</dbReference>
<comment type="catalytic activity">
    <reaction evidence="6">
        <text>UDP-alpha-D-glucose + 2 NAD(+) + H2O = UDP-alpha-D-glucuronate + 2 NADH + 3 H(+)</text>
        <dbReference type="Rhea" id="RHEA:23596"/>
        <dbReference type="ChEBI" id="CHEBI:15377"/>
        <dbReference type="ChEBI" id="CHEBI:15378"/>
        <dbReference type="ChEBI" id="CHEBI:57540"/>
        <dbReference type="ChEBI" id="CHEBI:57945"/>
        <dbReference type="ChEBI" id="CHEBI:58052"/>
        <dbReference type="ChEBI" id="CHEBI:58885"/>
        <dbReference type="EC" id="1.1.1.22"/>
    </reaction>
</comment>
<dbReference type="InterPro" id="IPR014027">
    <property type="entry name" value="UDP-Glc/GDP-Man_DH_C"/>
</dbReference>
<reference evidence="8" key="1">
    <citation type="submission" date="2018-06" db="EMBL/GenBank/DDBJ databases">
        <authorList>
            <person name="Zhirakovskaya E."/>
        </authorList>
    </citation>
    <scope>NUCLEOTIDE SEQUENCE</scope>
</reference>
<dbReference type="NCBIfam" id="TIGR03026">
    <property type="entry name" value="NDP-sugDHase"/>
    <property type="match status" value="1"/>
</dbReference>
<organism evidence="8">
    <name type="scientific">hydrothermal vent metagenome</name>
    <dbReference type="NCBI Taxonomy" id="652676"/>
    <lineage>
        <taxon>unclassified sequences</taxon>
        <taxon>metagenomes</taxon>
        <taxon>ecological metagenomes</taxon>
    </lineage>
</organism>
<gene>
    <name evidence="8" type="ORF">MNBD_ACTINO02-2866</name>
</gene>
<dbReference type="PROSITE" id="PS51257">
    <property type="entry name" value="PROKAR_LIPOPROTEIN"/>
    <property type="match status" value="1"/>
</dbReference>
<dbReference type="GO" id="GO:0003979">
    <property type="term" value="F:UDP-glucose 6-dehydrogenase activity"/>
    <property type="evidence" value="ECO:0007669"/>
    <property type="project" value="UniProtKB-EC"/>
</dbReference>
<proteinExistence type="inferred from homology"/>
<dbReference type="Gene3D" id="1.20.5.100">
    <property type="entry name" value="Cytochrome c1, transmembrane anchor, C-terminal"/>
    <property type="match status" value="1"/>
</dbReference>
<evidence type="ECO:0000259" key="7">
    <source>
        <dbReference type="SMART" id="SM00984"/>
    </source>
</evidence>
<dbReference type="InterPro" id="IPR014026">
    <property type="entry name" value="UDP-Glc/GDP-Man_DH_dimer"/>
</dbReference>
<dbReference type="SMART" id="SM00984">
    <property type="entry name" value="UDPG_MGDP_dh_C"/>
    <property type="match status" value="1"/>
</dbReference>
<dbReference type="GO" id="GO:0006065">
    <property type="term" value="P:UDP-glucuronate biosynthetic process"/>
    <property type="evidence" value="ECO:0007669"/>
    <property type="project" value="UniProtKB-UniPathway"/>
</dbReference>
<evidence type="ECO:0000256" key="6">
    <source>
        <dbReference type="ARBA" id="ARBA00047473"/>
    </source>
</evidence>
<dbReference type="SUPFAM" id="SSF48179">
    <property type="entry name" value="6-phosphogluconate dehydrogenase C-terminal domain-like"/>
    <property type="match status" value="1"/>
</dbReference>
<dbReference type="InterPro" id="IPR008927">
    <property type="entry name" value="6-PGluconate_DH-like_C_sf"/>
</dbReference>
<comment type="pathway">
    <text evidence="1">Nucleotide-sugar biosynthesis; UDP-alpha-D-glucuronate biosynthesis; UDP-alpha-D-glucuronate from UDP-alpha-D-glucose: step 1/1.</text>
</comment>
<dbReference type="SUPFAM" id="SSF51735">
    <property type="entry name" value="NAD(P)-binding Rossmann-fold domains"/>
    <property type="match status" value="1"/>
</dbReference>
<evidence type="ECO:0000313" key="8">
    <source>
        <dbReference type="EMBL" id="VAV92103.1"/>
    </source>
</evidence>
<sequence>MQERLKIAAVGSGYVGTVVSACFSKLGHEVVGVEINSDKLAQLQAGIPPFWEGGLDDLLAEQVGSGNLTFTDDMDAALAGTDVIFLCVGTPSGTDGHPDMSYVINAARAIGRSLQGHNVIVTKSTVPIGSGMWLNATIDDALADAASSATFSVVSNPEFLREGTAIEDFLHPERIVLGSDDPAAIDLVHRAFQPILDQTFDGGRPEVHPAMVHTGLVTAETVKYAANAFLAAKISFINEISQICERVGADITDVATAIGLDSRIGNKFLNAGIGWGGSCFGKDLDALAAIARDYGLHPRMLDAVREVNRSQRHLIVEKLQAELKTLRGRRVTLLGLSFKPGTDDLRDAPAIDIASRLVQLGATVSAFDPVVKTFDEVPEVWIKDDVYAAVDRADAVVLITEWPEFNDVDYGRVANVMRGDYFLDGRNFLDPQKMMSAGLHYGSIGRLSTKVTQPV</sequence>
<dbReference type="UniPathway" id="UPA00038">
    <property type="reaction ID" value="UER00491"/>
</dbReference>
<dbReference type="SUPFAM" id="SSF52413">
    <property type="entry name" value="UDP-glucose/GDP-mannose dehydrogenase C-terminal domain"/>
    <property type="match status" value="1"/>
</dbReference>
<dbReference type="EMBL" id="UOEK01000021">
    <property type="protein sequence ID" value="VAV92103.1"/>
    <property type="molecule type" value="Genomic_DNA"/>
</dbReference>
<dbReference type="InterPro" id="IPR001732">
    <property type="entry name" value="UDP-Glc/GDP-Man_DH_N"/>
</dbReference>
<dbReference type="GO" id="GO:0000271">
    <property type="term" value="P:polysaccharide biosynthetic process"/>
    <property type="evidence" value="ECO:0007669"/>
    <property type="project" value="InterPro"/>
</dbReference>
<evidence type="ECO:0000256" key="2">
    <source>
        <dbReference type="ARBA" id="ARBA00006601"/>
    </source>
</evidence>
<dbReference type="PIRSF" id="PIRSF500134">
    <property type="entry name" value="UDPglc_DH_bac"/>
    <property type="match status" value="1"/>
</dbReference>
<dbReference type="Gene3D" id="3.40.50.720">
    <property type="entry name" value="NAD(P)-binding Rossmann-like Domain"/>
    <property type="match status" value="2"/>
</dbReference>
<evidence type="ECO:0000256" key="1">
    <source>
        <dbReference type="ARBA" id="ARBA00004701"/>
    </source>
</evidence>
<evidence type="ECO:0000256" key="5">
    <source>
        <dbReference type="ARBA" id="ARBA00023027"/>
    </source>
</evidence>
<evidence type="ECO:0000256" key="3">
    <source>
        <dbReference type="ARBA" id="ARBA00012954"/>
    </source>
</evidence>
<dbReference type="PANTHER" id="PTHR43750">
    <property type="entry name" value="UDP-GLUCOSE 6-DEHYDROGENASE TUAD"/>
    <property type="match status" value="1"/>
</dbReference>
<accession>A0A3B0S6V8</accession>
<dbReference type="InterPro" id="IPR036220">
    <property type="entry name" value="UDP-Glc/GDP-Man_DH_C_sf"/>
</dbReference>
<dbReference type="EC" id="1.1.1.22" evidence="3"/>
<keyword evidence="4 8" id="KW-0560">Oxidoreductase</keyword>
<protein>
    <recommendedName>
        <fullName evidence="3">UDP-glucose 6-dehydrogenase</fullName>
        <ecNumber evidence="3">1.1.1.22</ecNumber>
    </recommendedName>
</protein>
<name>A0A3B0S6V8_9ZZZZ</name>
<dbReference type="GO" id="GO:0051287">
    <property type="term" value="F:NAD binding"/>
    <property type="evidence" value="ECO:0007669"/>
    <property type="project" value="InterPro"/>
</dbReference>
<dbReference type="PIRSF" id="PIRSF000124">
    <property type="entry name" value="UDPglc_GDPman_dh"/>
    <property type="match status" value="1"/>
</dbReference>
<keyword evidence="5" id="KW-0520">NAD</keyword>
<dbReference type="InterPro" id="IPR036291">
    <property type="entry name" value="NAD(P)-bd_dom_sf"/>
</dbReference>
<evidence type="ECO:0000256" key="4">
    <source>
        <dbReference type="ARBA" id="ARBA00023002"/>
    </source>
</evidence>
<dbReference type="Pfam" id="PF03720">
    <property type="entry name" value="UDPG_MGDP_dh_C"/>
    <property type="match status" value="1"/>
</dbReference>